<name>A0AAE4SAW4_9EURY</name>
<proteinExistence type="predicted"/>
<dbReference type="InterPro" id="IPR012340">
    <property type="entry name" value="NA-bd_OB-fold"/>
</dbReference>
<dbReference type="Gene3D" id="6.10.30.10">
    <property type="match status" value="1"/>
</dbReference>
<dbReference type="InterPro" id="IPR022002">
    <property type="entry name" value="ChsH2_Znr"/>
</dbReference>
<dbReference type="RefSeq" id="WP_338094517.1">
    <property type="nucleotide sequence ID" value="NZ_JAWDKA010000006.1"/>
</dbReference>
<accession>A0AAE4SAW4</accession>
<dbReference type="Proteomes" id="UP001273136">
    <property type="component" value="Unassembled WGS sequence"/>
</dbReference>
<feature type="domain" description="ChsH2 C-terminal OB-fold" evidence="1">
    <location>
        <begin position="48"/>
        <end position="109"/>
    </location>
</feature>
<evidence type="ECO:0000259" key="2">
    <source>
        <dbReference type="Pfam" id="PF12172"/>
    </source>
</evidence>
<feature type="domain" description="ChsH2 rubredoxin-like zinc ribbon" evidence="2">
    <location>
        <begin position="10"/>
        <end position="41"/>
    </location>
</feature>
<dbReference type="PANTHER" id="PTHR34075:SF5">
    <property type="entry name" value="BLR3430 PROTEIN"/>
    <property type="match status" value="1"/>
</dbReference>
<dbReference type="Pfam" id="PF12172">
    <property type="entry name" value="zf-ChsH2"/>
    <property type="match status" value="1"/>
</dbReference>
<organism evidence="3 4">
    <name type="scientific">Methanorbis furvi</name>
    <dbReference type="NCBI Taxonomy" id="3028299"/>
    <lineage>
        <taxon>Archaea</taxon>
        <taxon>Methanobacteriati</taxon>
        <taxon>Methanobacteriota</taxon>
        <taxon>Stenosarchaea group</taxon>
        <taxon>Methanomicrobia</taxon>
        <taxon>Methanomicrobiales</taxon>
        <taxon>Methanocorpusculaceae</taxon>
        <taxon>Methanorbis</taxon>
    </lineage>
</organism>
<sequence length="131" mass="14741">MTVARFWRAIPQRYNMVGTKCETCGAVFFPPRSVCPHCRRDGKIVEYQCSGKGKVMTFSVVHSASDQYSEMKPYVLAIVELEEGARMTTHVVCEPEEVYIGMPVKSVFRVLDREGSDGIIHYGTKFVPDVA</sequence>
<reference evidence="3" key="1">
    <citation type="submission" date="2023-06" db="EMBL/GenBank/DDBJ databases">
        <title>Genome sequence of Methancorpusculaceae sp. Ag1.</title>
        <authorList>
            <person name="Protasov E."/>
            <person name="Platt K."/>
            <person name="Poehlein A."/>
            <person name="Daniel R."/>
            <person name="Brune A."/>
        </authorList>
    </citation>
    <scope>NUCLEOTIDE SEQUENCE</scope>
    <source>
        <strain evidence="3">Ag1</strain>
    </source>
</reference>
<comment type="caution">
    <text evidence="3">The sequence shown here is derived from an EMBL/GenBank/DDBJ whole genome shotgun (WGS) entry which is preliminary data.</text>
</comment>
<evidence type="ECO:0000313" key="3">
    <source>
        <dbReference type="EMBL" id="MDV0442113.1"/>
    </source>
</evidence>
<keyword evidence="4" id="KW-1185">Reference proteome</keyword>
<dbReference type="InterPro" id="IPR002878">
    <property type="entry name" value="ChsH2_C"/>
</dbReference>
<dbReference type="InterPro" id="IPR052513">
    <property type="entry name" value="Thioester_dehydratase-like"/>
</dbReference>
<gene>
    <name evidence="3" type="ORF">McpAg1_13380</name>
</gene>
<dbReference type="EMBL" id="JAWDKA010000006">
    <property type="protein sequence ID" value="MDV0442113.1"/>
    <property type="molecule type" value="Genomic_DNA"/>
</dbReference>
<protein>
    <recommendedName>
        <fullName evidence="5">Transcriptional regulator</fullName>
    </recommendedName>
</protein>
<dbReference type="Pfam" id="PF01796">
    <property type="entry name" value="OB_ChsH2_C"/>
    <property type="match status" value="1"/>
</dbReference>
<evidence type="ECO:0000313" key="4">
    <source>
        <dbReference type="Proteomes" id="UP001273136"/>
    </source>
</evidence>
<evidence type="ECO:0000259" key="1">
    <source>
        <dbReference type="Pfam" id="PF01796"/>
    </source>
</evidence>
<dbReference type="SUPFAM" id="SSF50249">
    <property type="entry name" value="Nucleic acid-binding proteins"/>
    <property type="match status" value="1"/>
</dbReference>
<evidence type="ECO:0008006" key="5">
    <source>
        <dbReference type="Google" id="ProtNLM"/>
    </source>
</evidence>
<dbReference type="PANTHER" id="PTHR34075">
    <property type="entry name" value="BLR3430 PROTEIN"/>
    <property type="match status" value="1"/>
</dbReference>
<dbReference type="AlphaFoldDB" id="A0AAE4SAW4"/>